<accession>A0A5J6WFN1</accession>
<reference evidence="1 2" key="1">
    <citation type="submission" date="2019-09" db="EMBL/GenBank/DDBJ databases">
        <title>Hybrid Assembly of the complete Genome of the Deep-Sea Bacterium Moritella marina from long Nanopore and Illumina reads.</title>
        <authorList>
            <person name="Magin S."/>
            <person name="Georgoulis A."/>
            <person name="Papadimitriou K."/>
            <person name="Iliakis G."/>
            <person name="Vorgias C.E."/>
        </authorList>
    </citation>
    <scope>NUCLEOTIDE SEQUENCE [LARGE SCALE GENOMIC DNA]</scope>
    <source>
        <strain evidence="1 2">MP-1</strain>
    </source>
</reference>
<dbReference type="OrthoDB" id="5298591at2"/>
<keyword evidence="1" id="KW-0251">Elongation factor</keyword>
<dbReference type="Pfam" id="PF04315">
    <property type="entry name" value="EpmC"/>
    <property type="match status" value="1"/>
</dbReference>
<protein>
    <submittedName>
        <fullName evidence="1">Elongation factor P hydroxylase</fullName>
    </submittedName>
</protein>
<dbReference type="GO" id="GO:0003746">
    <property type="term" value="F:translation elongation factor activity"/>
    <property type="evidence" value="ECO:0007669"/>
    <property type="project" value="UniProtKB-KW"/>
</dbReference>
<gene>
    <name evidence="1" type="ORF">FR932_02315</name>
</gene>
<evidence type="ECO:0000313" key="1">
    <source>
        <dbReference type="EMBL" id="QFI36747.1"/>
    </source>
</evidence>
<sequence>MQDDLKDLSANNLLVSNSSVNDELQHQYQDLIAVFNHTFAREFNTQLVKGDDEPIYMPAHTDFEQYVSCEHHRIIFAHGFFASGLHEISHWLVAGLARHQLVDFGYWYIADGRNAQQQAEFEKVEIVPQAIEWIICVATGFQFRVSADNLADIVIDRLAFQHKIHDQVRLYLENGLSARTQALVTALQVFYNTKPLVLEDFDYRGMYEREAV</sequence>
<dbReference type="EMBL" id="CP044399">
    <property type="protein sequence ID" value="QFI36747.1"/>
    <property type="molecule type" value="Genomic_DNA"/>
</dbReference>
<proteinExistence type="predicted"/>
<evidence type="ECO:0000313" key="2">
    <source>
        <dbReference type="Proteomes" id="UP000327424"/>
    </source>
</evidence>
<dbReference type="InterPro" id="IPR007411">
    <property type="entry name" value="EpmC"/>
</dbReference>
<dbReference type="Proteomes" id="UP000327424">
    <property type="component" value="Chromosome"/>
</dbReference>
<keyword evidence="1" id="KW-0648">Protein biosynthesis</keyword>
<organism evidence="1 2">
    <name type="scientific">Moritella marina ATCC 15381</name>
    <dbReference type="NCBI Taxonomy" id="1202962"/>
    <lineage>
        <taxon>Bacteria</taxon>
        <taxon>Pseudomonadati</taxon>
        <taxon>Pseudomonadota</taxon>
        <taxon>Gammaproteobacteria</taxon>
        <taxon>Alteromonadales</taxon>
        <taxon>Moritellaceae</taxon>
        <taxon>Moritella</taxon>
    </lineage>
</organism>
<dbReference type="KEGG" id="mmaa:FR932_02315"/>
<name>A0A5J6WFN1_MORMI</name>
<dbReference type="RefSeq" id="WP_019441980.1">
    <property type="nucleotide sequence ID" value="NZ_ALOE01000023.1"/>
</dbReference>
<keyword evidence="2" id="KW-1185">Reference proteome</keyword>
<dbReference type="AlphaFoldDB" id="A0A5J6WFN1"/>